<accession>A0A7U4P2W3</accession>
<reference evidence="2 3" key="1">
    <citation type="submission" date="2020-12" db="EMBL/GenBank/DDBJ databases">
        <title>FDA dAtabase for Regulatory Grade micrObial Sequences (FDA-ARGOS): Supporting development and validation of Infectious Disease Dx tests.</title>
        <authorList>
            <person name="Nelson B."/>
            <person name="Plummer A."/>
            <person name="Tallon L."/>
            <person name="Sadzewicz L."/>
            <person name="Zhao X."/>
            <person name="Boylan J."/>
            <person name="Ott S."/>
            <person name="Bowen H."/>
            <person name="Vavikolanu K."/>
            <person name="Mehta A."/>
            <person name="Aluvathingal J."/>
            <person name="Nadendla S."/>
            <person name="Myers T."/>
            <person name="Yan Y."/>
            <person name="Sichtig H."/>
        </authorList>
    </citation>
    <scope>NUCLEOTIDE SEQUENCE [LARGE SCALE GENOMIC DNA]</scope>
    <source>
        <strain evidence="2 3">FDAARGOS_899</strain>
    </source>
</reference>
<dbReference type="AlphaFoldDB" id="A0A7U4P2W3"/>
<evidence type="ECO:0000313" key="2">
    <source>
        <dbReference type="EMBL" id="QPS42817.1"/>
    </source>
</evidence>
<feature type="region of interest" description="Disordered" evidence="1">
    <location>
        <begin position="261"/>
        <end position="296"/>
    </location>
</feature>
<sequence length="401" mass="41396">MTALPDASHPSSRRALPAVRTGFNAANVHVEPVGAVARSIAHLRAATSCAACRYAVRTRDARNEHDDRGDLDARATPAPMHRVSVTALGARSARVSRLSELKHSHTSIHPALRRASHATANAGCIASANPSGSSPTHRRAGTAALQRRSVTILALRAEAEAASDSELSEAAPKYGSLGQPAGGHDLRRALRHGDALAQLIGIVQVVQIAGAVHATANVLVLRPPAGTLFDSGIHARSSATKRPLVATVKRASAHGSTFISPRRRVSRSATNITSRTAPPRGLARAGRASDAAASADARRIATMPDRACGTCERRDAHRAACAPSIASASASACRRRRSRDAQDVGNVAACRGAAELFHAGSAGVLAASSARRVATSAIDITETKTAGGAGATQDNHSPPPR</sequence>
<name>A0A7U4P2W3_9BURK</name>
<dbReference type="KEGG" id="bhg:I6G56_14645"/>
<evidence type="ECO:0000256" key="1">
    <source>
        <dbReference type="SAM" id="MobiDB-lite"/>
    </source>
</evidence>
<proteinExistence type="predicted"/>
<accession>A0A7T2TZC7</accession>
<organism evidence="2 3">
    <name type="scientific">Burkholderia humptydooensis</name>
    <dbReference type="NCBI Taxonomy" id="430531"/>
    <lineage>
        <taxon>Bacteria</taxon>
        <taxon>Pseudomonadati</taxon>
        <taxon>Pseudomonadota</taxon>
        <taxon>Betaproteobacteria</taxon>
        <taxon>Burkholderiales</taxon>
        <taxon>Burkholderiaceae</taxon>
        <taxon>Burkholderia</taxon>
        <taxon>pseudomallei group</taxon>
    </lineage>
</organism>
<feature type="compositionally biased region" description="Low complexity" evidence="1">
    <location>
        <begin position="275"/>
        <end position="295"/>
    </location>
</feature>
<dbReference type="EMBL" id="CP065686">
    <property type="protein sequence ID" value="QPS42817.1"/>
    <property type="molecule type" value="Genomic_DNA"/>
</dbReference>
<protein>
    <submittedName>
        <fullName evidence="2">Uncharacterized protein</fullName>
    </submittedName>
</protein>
<dbReference type="Proteomes" id="UP000594943">
    <property type="component" value="Chromosome 1"/>
</dbReference>
<evidence type="ECO:0000313" key="3">
    <source>
        <dbReference type="Proteomes" id="UP000594943"/>
    </source>
</evidence>
<dbReference type="RefSeq" id="WP_006025762.1">
    <property type="nucleotide sequence ID" value="NZ_CP013380.1"/>
</dbReference>
<gene>
    <name evidence="2" type="ORF">I6G56_14645</name>
</gene>